<keyword evidence="1" id="KW-0732">Signal</keyword>
<dbReference type="Proteomes" id="UP000321960">
    <property type="component" value="Unassembled WGS sequence"/>
</dbReference>
<evidence type="ECO:0000313" key="2">
    <source>
        <dbReference type="EMBL" id="GEP05862.1"/>
    </source>
</evidence>
<organism evidence="2 4">
    <name type="scientific">Methylobacterium oxalidis</name>
    <dbReference type="NCBI Taxonomy" id="944322"/>
    <lineage>
        <taxon>Bacteria</taxon>
        <taxon>Pseudomonadati</taxon>
        <taxon>Pseudomonadota</taxon>
        <taxon>Alphaproteobacteria</taxon>
        <taxon>Hyphomicrobiales</taxon>
        <taxon>Methylobacteriaceae</taxon>
        <taxon>Methylobacterium</taxon>
    </lineage>
</organism>
<keyword evidence="5" id="KW-1185">Reference proteome</keyword>
<feature type="signal peptide" evidence="1">
    <location>
        <begin position="1"/>
        <end position="22"/>
    </location>
</feature>
<reference evidence="3" key="1">
    <citation type="journal article" date="2014" name="Int. J. Syst. Evol. Microbiol.">
        <title>Complete genome of a new Firmicutes species belonging to the dominant human colonic microbiota ('Ruminococcus bicirculans') reveals two chromosomes and a selective capacity to utilize plant glucans.</title>
        <authorList>
            <consortium name="NISC Comparative Sequencing Program"/>
            <person name="Wegmann U."/>
            <person name="Louis P."/>
            <person name="Goesmann A."/>
            <person name="Henrissat B."/>
            <person name="Duncan S.H."/>
            <person name="Flint H.J."/>
        </authorList>
    </citation>
    <scope>NUCLEOTIDE SEQUENCE</scope>
    <source>
        <strain evidence="3">NBRC 107715</strain>
    </source>
</reference>
<reference evidence="3" key="4">
    <citation type="submission" date="2023-01" db="EMBL/GenBank/DDBJ databases">
        <title>Draft genome sequence of Methylobacterium oxalidis strain NBRC 107715.</title>
        <authorList>
            <person name="Sun Q."/>
            <person name="Mori K."/>
        </authorList>
    </citation>
    <scope>NUCLEOTIDE SEQUENCE</scope>
    <source>
        <strain evidence="3">NBRC 107715</strain>
    </source>
</reference>
<accession>A0A512J7I2</accession>
<evidence type="ECO:0000313" key="3">
    <source>
        <dbReference type="EMBL" id="GLS61629.1"/>
    </source>
</evidence>
<evidence type="ECO:0000313" key="4">
    <source>
        <dbReference type="Proteomes" id="UP000321960"/>
    </source>
</evidence>
<gene>
    <name evidence="3" type="ORF">GCM10007888_00100</name>
    <name evidence="2" type="ORF">MOX02_39000</name>
</gene>
<reference evidence="5" key="2">
    <citation type="journal article" date="2019" name="Int. J. Syst. Evol. Microbiol.">
        <title>The Global Catalogue of Microorganisms (GCM) 10K type strain sequencing project: providing services to taxonomists for standard genome sequencing and annotation.</title>
        <authorList>
            <consortium name="The Broad Institute Genomics Platform"/>
            <consortium name="The Broad Institute Genome Sequencing Center for Infectious Disease"/>
            <person name="Wu L."/>
            <person name="Ma J."/>
        </authorList>
    </citation>
    <scope>NUCLEOTIDE SEQUENCE [LARGE SCALE GENOMIC DNA]</scope>
    <source>
        <strain evidence="5">NBRC 107715</strain>
    </source>
</reference>
<proteinExistence type="predicted"/>
<dbReference type="Proteomes" id="UP001156856">
    <property type="component" value="Unassembled WGS sequence"/>
</dbReference>
<name>A0A512J7I2_9HYPH</name>
<feature type="chain" id="PRO_5022234067" evidence="1">
    <location>
        <begin position="23"/>
        <end position="136"/>
    </location>
</feature>
<reference evidence="2 4" key="3">
    <citation type="submission" date="2019-07" db="EMBL/GenBank/DDBJ databases">
        <title>Whole genome shotgun sequence of Methylobacterium oxalidis NBRC 107715.</title>
        <authorList>
            <person name="Hosoyama A."/>
            <person name="Uohara A."/>
            <person name="Ohji S."/>
            <person name="Ichikawa N."/>
        </authorList>
    </citation>
    <scope>NUCLEOTIDE SEQUENCE [LARGE SCALE GENOMIC DNA]</scope>
    <source>
        <strain evidence="2 4">NBRC 107715</strain>
    </source>
</reference>
<evidence type="ECO:0000313" key="5">
    <source>
        <dbReference type="Proteomes" id="UP001156856"/>
    </source>
</evidence>
<evidence type="ECO:0000256" key="1">
    <source>
        <dbReference type="SAM" id="SignalP"/>
    </source>
</evidence>
<dbReference type="EMBL" id="BSPK01000001">
    <property type="protein sequence ID" value="GLS61629.1"/>
    <property type="molecule type" value="Genomic_DNA"/>
</dbReference>
<dbReference type="EMBL" id="BJZU01000082">
    <property type="protein sequence ID" value="GEP05862.1"/>
    <property type="molecule type" value="Genomic_DNA"/>
</dbReference>
<protein>
    <submittedName>
        <fullName evidence="2">Uncharacterized protein</fullName>
    </submittedName>
</protein>
<dbReference type="RefSeq" id="WP_147027405.1">
    <property type="nucleotide sequence ID" value="NZ_BJZU01000082.1"/>
</dbReference>
<comment type="caution">
    <text evidence="2">The sequence shown here is derived from an EMBL/GenBank/DDBJ whole genome shotgun (WGS) entry which is preliminary data.</text>
</comment>
<sequence>MQHTIRAGALAAALLAAQPALAEPGPGGDDRSLKAAAGQEVQLGVYANVNAECSGLPAPDLRIATPPSRGTLTVRLVALNLKAESRTCPDRKLPALGLFYRAGPDWGVTDTVRVEAVAGSSAKGQTFTIAVTQHME</sequence>
<dbReference type="OrthoDB" id="8265246at2"/>
<dbReference type="AlphaFoldDB" id="A0A512J7I2"/>